<gene>
    <name evidence="2" type="ORF">FUA23_01750</name>
</gene>
<protein>
    <submittedName>
        <fullName evidence="2">DinB family protein</fullName>
    </submittedName>
</protein>
<dbReference type="RefSeq" id="WP_147928983.1">
    <property type="nucleotide sequence ID" value="NZ_VOXD01000002.1"/>
</dbReference>
<reference evidence="2 3" key="1">
    <citation type="submission" date="2019-08" db="EMBL/GenBank/DDBJ databases">
        <title>Lewinella sp. strain SSH13 Genome sequencing and assembly.</title>
        <authorList>
            <person name="Kim I."/>
        </authorList>
    </citation>
    <scope>NUCLEOTIDE SEQUENCE [LARGE SCALE GENOMIC DNA]</scope>
    <source>
        <strain evidence="2 3">SSH13</strain>
    </source>
</reference>
<dbReference type="OrthoDB" id="9793216at2"/>
<name>A0A5C7FY54_9BACT</name>
<proteinExistence type="predicted"/>
<dbReference type="EMBL" id="VOXD01000002">
    <property type="protein sequence ID" value="TXF91443.1"/>
    <property type="molecule type" value="Genomic_DNA"/>
</dbReference>
<dbReference type="Pfam" id="PF12867">
    <property type="entry name" value="DinB_2"/>
    <property type="match status" value="1"/>
</dbReference>
<dbReference type="Proteomes" id="UP000321907">
    <property type="component" value="Unassembled WGS sequence"/>
</dbReference>
<comment type="caution">
    <text evidence="2">The sequence shown here is derived from an EMBL/GenBank/DDBJ whole genome shotgun (WGS) entry which is preliminary data.</text>
</comment>
<keyword evidence="3" id="KW-1185">Reference proteome</keyword>
<evidence type="ECO:0000313" key="3">
    <source>
        <dbReference type="Proteomes" id="UP000321907"/>
    </source>
</evidence>
<accession>A0A5C7FY54</accession>
<dbReference type="SUPFAM" id="SSF109854">
    <property type="entry name" value="DinB/YfiT-like putative metalloenzymes"/>
    <property type="match status" value="1"/>
</dbReference>
<dbReference type="Gene3D" id="1.20.120.450">
    <property type="entry name" value="dinb family like domain"/>
    <property type="match status" value="1"/>
</dbReference>
<feature type="domain" description="DinB-like" evidence="1">
    <location>
        <begin position="33"/>
        <end position="164"/>
    </location>
</feature>
<evidence type="ECO:0000259" key="1">
    <source>
        <dbReference type="Pfam" id="PF12867"/>
    </source>
</evidence>
<dbReference type="AlphaFoldDB" id="A0A5C7FY54"/>
<evidence type="ECO:0000313" key="2">
    <source>
        <dbReference type="EMBL" id="TXF91443.1"/>
    </source>
</evidence>
<dbReference type="InterPro" id="IPR034660">
    <property type="entry name" value="DinB/YfiT-like"/>
</dbReference>
<sequence>MSRTTDLRPDEFNAFYAGYVAHVGDLGIMTALNESAAQLTDYLIHVDEDRVSYAYAPGKWTIAQSLQHIIDTERIFSTRALRIARGDQTPLPGYEQNDYADIADVSDRRFRDMIEEFRTVRSGTIALFKSFTEPDLLRMGTVSGGSASVRALGFIISGHVYHHAKLYTEKYK</sequence>
<organism evidence="2 3">
    <name type="scientific">Neolewinella aurantiaca</name>
    <dbReference type="NCBI Taxonomy" id="2602767"/>
    <lineage>
        <taxon>Bacteria</taxon>
        <taxon>Pseudomonadati</taxon>
        <taxon>Bacteroidota</taxon>
        <taxon>Saprospiria</taxon>
        <taxon>Saprospirales</taxon>
        <taxon>Lewinellaceae</taxon>
        <taxon>Neolewinella</taxon>
    </lineage>
</organism>
<dbReference type="InterPro" id="IPR024775">
    <property type="entry name" value="DinB-like"/>
</dbReference>